<dbReference type="InterPro" id="IPR048696">
    <property type="entry name" value="SHQ1-like_CS"/>
</dbReference>
<evidence type="ECO:0000313" key="5">
    <source>
        <dbReference type="EMBL" id="KAF5330561.1"/>
    </source>
</evidence>
<dbReference type="GO" id="GO:0005654">
    <property type="term" value="C:nucleoplasm"/>
    <property type="evidence" value="ECO:0007669"/>
    <property type="project" value="TreeGrafter"/>
</dbReference>
<dbReference type="GO" id="GO:0051082">
    <property type="term" value="F:unfolded protein binding"/>
    <property type="evidence" value="ECO:0007669"/>
    <property type="project" value="TreeGrafter"/>
</dbReference>
<dbReference type="Pfam" id="PF04925">
    <property type="entry name" value="SHQ1"/>
    <property type="match status" value="1"/>
</dbReference>
<dbReference type="PROSITE" id="PS51203">
    <property type="entry name" value="CS"/>
    <property type="match status" value="1"/>
</dbReference>
<dbReference type="PANTHER" id="PTHR12967:SF0">
    <property type="entry name" value="PROTEIN SHQ1 HOMOLOG"/>
    <property type="match status" value="1"/>
</dbReference>
<evidence type="ECO:0000256" key="1">
    <source>
        <dbReference type="ARBA" id="ARBA00005607"/>
    </source>
</evidence>
<evidence type="ECO:0000256" key="2">
    <source>
        <dbReference type="SAM" id="Coils"/>
    </source>
</evidence>
<dbReference type="InterPro" id="IPR007009">
    <property type="entry name" value="Shq1_C"/>
</dbReference>
<dbReference type="Proteomes" id="UP000567179">
    <property type="component" value="Unassembled WGS sequence"/>
</dbReference>
<dbReference type="InterPro" id="IPR008978">
    <property type="entry name" value="HSP20-like_chaperone"/>
</dbReference>
<proteinExistence type="inferred from homology"/>
<dbReference type="InterPro" id="IPR039742">
    <property type="entry name" value="Shq1"/>
</dbReference>
<evidence type="ECO:0000259" key="4">
    <source>
        <dbReference type="PROSITE" id="PS51203"/>
    </source>
</evidence>
<reference evidence="5 6" key="1">
    <citation type="journal article" date="2020" name="ISME J.">
        <title>Uncovering the hidden diversity of litter-decomposition mechanisms in mushroom-forming fungi.</title>
        <authorList>
            <person name="Floudas D."/>
            <person name="Bentzer J."/>
            <person name="Ahren D."/>
            <person name="Johansson T."/>
            <person name="Persson P."/>
            <person name="Tunlid A."/>
        </authorList>
    </citation>
    <scope>NUCLEOTIDE SEQUENCE [LARGE SCALE GENOMIC DNA]</scope>
    <source>
        <strain evidence="5 6">CBS 101986</strain>
    </source>
</reference>
<feature type="region of interest" description="Disordered" evidence="3">
    <location>
        <begin position="450"/>
        <end position="478"/>
    </location>
</feature>
<dbReference type="GO" id="GO:0000493">
    <property type="term" value="P:box H/ACA snoRNP assembly"/>
    <property type="evidence" value="ECO:0007669"/>
    <property type="project" value="InterPro"/>
</dbReference>
<comment type="similarity">
    <text evidence="1">Belongs to the SHQ1 family.</text>
</comment>
<feature type="coiled-coil region" evidence="2">
    <location>
        <begin position="182"/>
        <end position="212"/>
    </location>
</feature>
<gene>
    <name evidence="5" type="ORF">D9619_006009</name>
</gene>
<organism evidence="5 6">
    <name type="scientific">Psilocybe cf. subviscida</name>
    <dbReference type="NCBI Taxonomy" id="2480587"/>
    <lineage>
        <taxon>Eukaryota</taxon>
        <taxon>Fungi</taxon>
        <taxon>Dikarya</taxon>
        <taxon>Basidiomycota</taxon>
        <taxon>Agaricomycotina</taxon>
        <taxon>Agaricomycetes</taxon>
        <taxon>Agaricomycetidae</taxon>
        <taxon>Agaricales</taxon>
        <taxon>Agaricineae</taxon>
        <taxon>Strophariaceae</taxon>
        <taxon>Psilocybe</taxon>
    </lineage>
</organism>
<name>A0A8H5BWI8_9AGAR</name>
<evidence type="ECO:0000313" key="6">
    <source>
        <dbReference type="Proteomes" id="UP000567179"/>
    </source>
</evidence>
<dbReference type="SUPFAM" id="SSF49764">
    <property type="entry name" value="HSP20-like chaperones"/>
    <property type="match status" value="1"/>
</dbReference>
<dbReference type="GO" id="GO:0005737">
    <property type="term" value="C:cytoplasm"/>
    <property type="evidence" value="ECO:0007669"/>
    <property type="project" value="TreeGrafter"/>
</dbReference>
<protein>
    <recommendedName>
        <fullName evidence="4">CS domain-containing protein</fullName>
    </recommendedName>
</protein>
<accession>A0A8H5BWI8</accession>
<dbReference type="PANTHER" id="PTHR12967">
    <property type="entry name" value="PROTEIN SHQ1 HOMOLOG"/>
    <property type="match status" value="1"/>
</dbReference>
<keyword evidence="6" id="KW-1185">Reference proteome</keyword>
<evidence type="ECO:0000256" key="3">
    <source>
        <dbReference type="SAM" id="MobiDB-lite"/>
    </source>
</evidence>
<dbReference type="Pfam" id="PF21413">
    <property type="entry name" value="SHQ1-like_CS"/>
    <property type="match status" value="1"/>
</dbReference>
<feature type="domain" description="CS" evidence="4">
    <location>
        <begin position="1"/>
        <end position="90"/>
    </location>
</feature>
<feature type="compositionally biased region" description="Acidic residues" evidence="3">
    <location>
        <begin position="463"/>
        <end position="478"/>
    </location>
</feature>
<sequence>MITPRFSCSQTESAVIVTMYCPSVRAADVEINVDDTLVTVHVNPYFLRLNFAKPLTDDDDDSAARYDPSTGTLTVTLTKQIKGEVFEDLDLLAKLLAPRRTQTEQHTPLIEMLSSESNPEVDDDLAAHTNRLTLERDEIEHAAENDWQLSQEVPPAGLPPLNLTAQKYYGFLDMHSGYLRHVMHTENEVNELDDEAETCTREERRARRLKHENEKWDPEHYLADFMDDEYIEELLTWKHPHILASSEDFEYSEKENMEILRLPRKEYLISASQAHDLYLTLCTLLFAYTYESRATQLDPTPESAWTICNLIPAFSALDPPRSYSDVQGAPHAFTQEELRAVMAPSYRRSLTFPLHRSFAFAESCRLDSAELLLKGKRTVMRCLLEMKAILDHHEVYYVYSKIWLDDFCVWVQAYADDGILSHLGQSLMEARIDKASMDWDLDEIEQAAIRTLEGDEEARPSDSDDETDLEDGSDSDDA</sequence>
<dbReference type="Gene3D" id="2.60.40.790">
    <property type="match status" value="1"/>
</dbReference>
<keyword evidence="2" id="KW-0175">Coiled coil</keyword>
<dbReference type="AlphaFoldDB" id="A0A8H5BWI8"/>
<comment type="caution">
    <text evidence="5">The sequence shown here is derived from an EMBL/GenBank/DDBJ whole genome shotgun (WGS) entry which is preliminary data.</text>
</comment>
<dbReference type="CDD" id="cd00298">
    <property type="entry name" value="ACD_sHsps_p23-like"/>
    <property type="match status" value="1"/>
</dbReference>
<dbReference type="InterPro" id="IPR007052">
    <property type="entry name" value="CS_dom"/>
</dbReference>
<dbReference type="OrthoDB" id="73639at2759"/>
<dbReference type="EMBL" id="JAACJJ010000001">
    <property type="protein sequence ID" value="KAF5330561.1"/>
    <property type="molecule type" value="Genomic_DNA"/>
</dbReference>